<keyword evidence="1" id="KW-1133">Transmembrane helix</keyword>
<keyword evidence="1" id="KW-0812">Transmembrane</keyword>
<reference evidence="3" key="1">
    <citation type="submission" date="2017-02" db="UniProtKB">
        <authorList>
            <consortium name="WormBaseParasite"/>
        </authorList>
    </citation>
    <scope>IDENTIFICATION</scope>
</reference>
<dbReference type="AlphaFoldDB" id="A0A0R3RHR7"/>
<sequence>MQSRLRRTMEEITIISIYSKVLWQYPQNNNNMKICLPFSNAIRRLSRSREVQVQRRRRNGWTWPPSLLQLFLWLIIPILASITAFLLIPLHTLYAPLVSFTGTIWLLLQIILLTSIDPAVSNLRKNQPPAYFDGTKHEHVIENLFCNICLINNLIIDSFPAIQAVNIVGNVTNAFQDSIITANGLTIASVR</sequence>
<proteinExistence type="predicted"/>
<feature type="transmembrane region" description="Helical" evidence="1">
    <location>
        <begin position="67"/>
        <end position="88"/>
    </location>
</feature>
<dbReference type="STRING" id="1147741.A0A0R3RHR7"/>
<keyword evidence="1" id="KW-0472">Membrane</keyword>
<feature type="transmembrane region" description="Helical" evidence="1">
    <location>
        <begin position="94"/>
        <end position="116"/>
    </location>
</feature>
<accession>A0A0R3RHR7</accession>
<evidence type="ECO:0000313" key="3">
    <source>
        <dbReference type="WBParaSite" id="EEL_0000100701-mRNA-1"/>
    </source>
</evidence>
<evidence type="ECO:0000256" key="1">
    <source>
        <dbReference type="SAM" id="Phobius"/>
    </source>
</evidence>
<dbReference type="Proteomes" id="UP000050640">
    <property type="component" value="Unplaced"/>
</dbReference>
<protein>
    <submittedName>
        <fullName evidence="3">Uncharacterized protein</fullName>
    </submittedName>
</protein>
<keyword evidence="2" id="KW-1185">Reference proteome</keyword>
<evidence type="ECO:0000313" key="2">
    <source>
        <dbReference type="Proteomes" id="UP000050640"/>
    </source>
</evidence>
<dbReference type="WBParaSite" id="EEL_0000100701-mRNA-1">
    <property type="protein sequence ID" value="EEL_0000100701-mRNA-1"/>
    <property type="gene ID" value="EEL_0000100701"/>
</dbReference>
<organism evidence="2 3">
    <name type="scientific">Elaeophora elaphi</name>
    <dbReference type="NCBI Taxonomy" id="1147741"/>
    <lineage>
        <taxon>Eukaryota</taxon>
        <taxon>Metazoa</taxon>
        <taxon>Ecdysozoa</taxon>
        <taxon>Nematoda</taxon>
        <taxon>Chromadorea</taxon>
        <taxon>Rhabditida</taxon>
        <taxon>Spirurina</taxon>
        <taxon>Spiruromorpha</taxon>
        <taxon>Filarioidea</taxon>
        <taxon>Onchocercidae</taxon>
        <taxon>Elaeophora</taxon>
    </lineage>
</organism>
<name>A0A0R3RHR7_9BILA</name>